<dbReference type="SUPFAM" id="SSF53850">
    <property type="entry name" value="Periplasmic binding protein-like II"/>
    <property type="match status" value="1"/>
</dbReference>
<feature type="signal peptide" evidence="5">
    <location>
        <begin position="1"/>
        <end position="22"/>
    </location>
</feature>
<dbReference type="Proteomes" id="UP000198541">
    <property type="component" value="Unassembled WGS sequence"/>
</dbReference>
<evidence type="ECO:0000256" key="2">
    <source>
        <dbReference type="ARBA" id="ARBA00022448"/>
    </source>
</evidence>
<dbReference type="EMBL" id="FNIM01000006">
    <property type="protein sequence ID" value="SDN55628.1"/>
    <property type="molecule type" value="Genomic_DNA"/>
</dbReference>
<dbReference type="InterPro" id="IPR006311">
    <property type="entry name" value="TAT_signal"/>
</dbReference>
<evidence type="ECO:0000256" key="3">
    <source>
        <dbReference type="ARBA" id="ARBA00022597"/>
    </source>
</evidence>
<evidence type="ECO:0000313" key="7">
    <source>
        <dbReference type="Proteomes" id="UP000198541"/>
    </source>
</evidence>
<organism evidence="6 7">
    <name type="scientific">Actinomyces ruminicola</name>
    <dbReference type="NCBI Taxonomy" id="332524"/>
    <lineage>
        <taxon>Bacteria</taxon>
        <taxon>Bacillati</taxon>
        <taxon>Actinomycetota</taxon>
        <taxon>Actinomycetes</taxon>
        <taxon>Actinomycetales</taxon>
        <taxon>Actinomycetaceae</taxon>
        <taxon>Actinomyces</taxon>
    </lineage>
</organism>
<name>A0A1H0CCM3_9ACTO</name>
<evidence type="ECO:0000256" key="5">
    <source>
        <dbReference type="SAM" id="SignalP"/>
    </source>
</evidence>
<dbReference type="RefSeq" id="WP_092535451.1">
    <property type="nucleotide sequence ID" value="NZ_FNIM01000006.1"/>
</dbReference>
<keyword evidence="4 5" id="KW-0732">Signal</keyword>
<dbReference type="GO" id="GO:1901982">
    <property type="term" value="F:maltose binding"/>
    <property type="evidence" value="ECO:0007669"/>
    <property type="project" value="TreeGrafter"/>
</dbReference>
<dbReference type="GO" id="GO:0055052">
    <property type="term" value="C:ATP-binding cassette (ABC) transporter complex, substrate-binding subunit-containing"/>
    <property type="evidence" value="ECO:0007669"/>
    <property type="project" value="TreeGrafter"/>
</dbReference>
<dbReference type="PROSITE" id="PS51257">
    <property type="entry name" value="PROKAR_LIPOPROTEIN"/>
    <property type="match status" value="1"/>
</dbReference>
<dbReference type="PANTHER" id="PTHR30061:SF50">
    <property type="entry name" value="MALTOSE_MALTODEXTRIN-BINDING PERIPLASMIC PROTEIN"/>
    <property type="match status" value="1"/>
</dbReference>
<dbReference type="AlphaFoldDB" id="A0A1H0CCM3"/>
<sequence>MSLNRRSFLSMTAIATTLAAAAACSSDDTSTAASDAPVDATDESTDEQVVRDANADLVIWTDEVKAGALKDVAQEWGDKQGITVAVQVVADDLQGNFIAANQAGNGPDVVVAAHDWIGNLVQNGTISPITLDSAAEANYSQVALDAVTYDGQYYGVPYCVETLGLFVNKDLTDVTEPATIEELVAAGQASGADVVLSLPVGESGDAYHMEPLYTSGGGYLFGKKEDGSLDPTDVGVGAEGSIAAAKKIGELGTQQVLKTSITGDNAISLFTEGKAAYLISGPWALGDINTAGINFELSKIPGFEGMDDARPFAGVNAFYVAGGGANKAFAETFVADVAKDSSIAEAMYAINPLPPVHQDLASKLESSDTNMVKFMDFASGADPMPAIPEMSAIWGPLGMADANIVNGADPESTMTSAGDEIKSTLGL</sequence>
<keyword evidence="7" id="KW-1185">Reference proteome</keyword>
<gene>
    <name evidence="6" type="ORF">SAMN05216355_106112</name>
</gene>
<dbReference type="STRING" id="332524.SAMN04487766_106155"/>
<dbReference type="GO" id="GO:0015768">
    <property type="term" value="P:maltose transport"/>
    <property type="evidence" value="ECO:0007669"/>
    <property type="project" value="TreeGrafter"/>
</dbReference>
<dbReference type="PANTHER" id="PTHR30061">
    <property type="entry name" value="MALTOSE-BINDING PERIPLASMIC PROTEIN"/>
    <property type="match status" value="1"/>
</dbReference>
<dbReference type="PROSITE" id="PS51318">
    <property type="entry name" value="TAT"/>
    <property type="match status" value="1"/>
</dbReference>
<dbReference type="GO" id="GO:0015144">
    <property type="term" value="F:carbohydrate transmembrane transporter activity"/>
    <property type="evidence" value="ECO:0007669"/>
    <property type="project" value="InterPro"/>
</dbReference>
<dbReference type="InterPro" id="IPR006059">
    <property type="entry name" value="SBP"/>
</dbReference>
<proteinExistence type="inferred from homology"/>
<evidence type="ECO:0000313" key="6">
    <source>
        <dbReference type="EMBL" id="SDN55628.1"/>
    </source>
</evidence>
<evidence type="ECO:0000256" key="1">
    <source>
        <dbReference type="ARBA" id="ARBA00008520"/>
    </source>
</evidence>
<keyword evidence="2" id="KW-0813">Transport</keyword>
<evidence type="ECO:0000256" key="4">
    <source>
        <dbReference type="ARBA" id="ARBA00022729"/>
    </source>
</evidence>
<keyword evidence="3" id="KW-0762">Sugar transport</keyword>
<dbReference type="InterPro" id="IPR006060">
    <property type="entry name" value="Maltose/Cyclodextrin-bd"/>
</dbReference>
<accession>A0A1H0CCM3</accession>
<comment type="similarity">
    <text evidence="1">Belongs to the bacterial solute-binding protein 1 family.</text>
</comment>
<dbReference type="Pfam" id="PF13416">
    <property type="entry name" value="SBP_bac_8"/>
    <property type="match status" value="1"/>
</dbReference>
<feature type="chain" id="PRO_5039528572" evidence="5">
    <location>
        <begin position="23"/>
        <end position="427"/>
    </location>
</feature>
<reference evidence="7" key="1">
    <citation type="submission" date="2016-10" db="EMBL/GenBank/DDBJ databases">
        <authorList>
            <person name="Varghese N."/>
            <person name="Submissions S."/>
        </authorList>
    </citation>
    <scope>NUCLEOTIDE SEQUENCE [LARGE SCALE GENOMIC DNA]</scope>
    <source>
        <strain evidence="7">DSM 27982</strain>
    </source>
</reference>
<dbReference type="GO" id="GO:0042956">
    <property type="term" value="P:maltodextrin transmembrane transport"/>
    <property type="evidence" value="ECO:0007669"/>
    <property type="project" value="TreeGrafter"/>
</dbReference>
<dbReference type="PRINTS" id="PR00181">
    <property type="entry name" value="MALTOSEBP"/>
</dbReference>
<protein>
    <submittedName>
        <fullName evidence="6">Carbohydrate ABC transporter substrate-binding protein, CUT1 family</fullName>
    </submittedName>
</protein>
<dbReference type="Gene3D" id="3.40.190.10">
    <property type="entry name" value="Periplasmic binding protein-like II"/>
    <property type="match status" value="2"/>
</dbReference>